<reference evidence="4" key="1">
    <citation type="journal article" date="2019" name="Int. J. Syst. Evol. Microbiol.">
        <title>The Global Catalogue of Microorganisms (GCM) 10K type strain sequencing project: providing services to taxonomists for standard genome sequencing and annotation.</title>
        <authorList>
            <consortium name="The Broad Institute Genomics Platform"/>
            <consortium name="The Broad Institute Genome Sequencing Center for Infectious Disease"/>
            <person name="Wu L."/>
            <person name="Ma J."/>
        </authorList>
    </citation>
    <scope>NUCLEOTIDE SEQUENCE [LARGE SCALE GENOMIC DNA]</scope>
    <source>
        <strain evidence="4">JCM 18303</strain>
    </source>
</reference>
<feature type="domain" description="Luciferase-like" evidence="2">
    <location>
        <begin position="18"/>
        <end position="241"/>
    </location>
</feature>
<dbReference type="InterPro" id="IPR011251">
    <property type="entry name" value="Luciferase-like_dom"/>
</dbReference>
<name>A0ABP9RAW3_9PSEU</name>
<dbReference type="EMBL" id="BAABJP010000062">
    <property type="protein sequence ID" value="GAA5174277.1"/>
    <property type="molecule type" value="Genomic_DNA"/>
</dbReference>
<dbReference type="InterPro" id="IPR036661">
    <property type="entry name" value="Luciferase-like_sf"/>
</dbReference>
<keyword evidence="4" id="KW-1185">Reference proteome</keyword>
<keyword evidence="1" id="KW-0560">Oxidoreductase</keyword>
<organism evidence="3 4">
    <name type="scientific">Pseudonocardia eucalypti</name>
    <dbReference type="NCBI Taxonomy" id="648755"/>
    <lineage>
        <taxon>Bacteria</taxon>
        <taxon>Bacillati</taxon>
        <taxon>Actinomycetota</taxon>
        <taxon>Actinomycetes</taxon>
        <taxon>Pseudonocardiales</taxon>
        <taxon>Pseudonocardiaceae</taxon>
        <taxon>Pseudonocardia</taxon>
    </lineage>
</organism>
<dbReference type="Gene3D" id="3.20.20.30">
    <property type="entry name" value="Luciferase-like domain"/>
    <property type="match status" value="1"/>
</dbReference>
<dbReference type="SUPFAM" id="SSF51679">
    <property type="entry name" value="Bacterial luciferase-like"/>
    <property type="match status" value="1"/>
</dbReference>
<dbReference type="RefSeq" id="WP_185062031.1">
    <property type="nucleotide sequence ID" value="NZ_BAABJP010000062.1"/>
</dbReference>
<dbReference type="Proteomes" id="UP001428817">
    <property type="component" value="Unassembled WGS sequence"/>
</dbReference>
<evidence type="ECO:0000259" key="2">
    <source>
        <dbReference type="Pfam" id="PF00296"/>
    </source>
</evidence>
<dbReference type="InterPro" id="IPR050564">
    <property type="entry name" value="F420-G6PD/mer"/>
</dbReference>
<evidence type="ECO:0000313" key="3">
    <source>
        <dbReference type="EMBL" id="GAA5174277.1"/>
    </source>
</evidence>
<gene>
    <name evidence="3" type="ORF">GCM10023321_77700</name>
</gene>
<evidence type="ECO:0000256" key="1">
    <source>
        <dbReference type="ARBA" id="ARBA00023002"/>
    </source>
</evidence>
<dbReference type="PANTHER" id="PTHR43244:SF1">
    <property type="entry name" value="5,10-METHYLENETETRAHYDROMETHANOPTERIN REDUCTASE"/>
    <property type="match status" value="1"/>
</dbReference>
<protein>
    <submittedName>
        <fullName evidence="3">TIGR03854 family LLM class F420-dependent oxidoreductase</fullName>
    </submittedName>
</protein>
<accession>A0ABP9RAW3</accession>
<proteinExistence type="predicted"/>
<comment type="caution">
    <text evidence="3">The sequence shown here is derived from an EMBL/GenBank/DDBJ whole genome shotgun (WGS) entry which is preliminary data.</text>
</comment>
<dbReference type="PANTHER" id="PTHR43244">
    <property type="match status" value="1"/>
</dbReference>
<sequence length="303" mass="32307">MIAVGTSVHDQVLSVPPDGRRALLARVADAGLDHVVVADHVSFHGGTGFDGMVGAAAALATEDRVGVLIGVYQLALRHPMTVARALASLSELAPGRLTLGVGVGGEDRSEVSNCGVDPATRGRRIDEALTLLRRLATGEVVDHDGEFFRISAGAVLPAQSPPVPILIGGKSEATIRRTAEHGDGWLGMFVSARRFAEFVELIRKRADELGRPEPDRHGFEVWCGLAEDPATARELVAEKMQRLYKLPFEKFERLCPAGTPAQVADFLRPYVEAGARSLTLVPCSPSWQAGVDAVAEVRALLSP</sequence>
<dbReference type="Pfam" id="PF00296">
    <property type="entry name" value="Bac_luciferase"/>
    <property type="match status" value="1"/>
</dbReference>
<evidence type="ECO:0000313" key="4">
    <source>
        <dbReference type="Proteomes" id="UP001428817"/>
    </source>
</evidence>